<sequence length="227" mass="24972">MKKTNLKRKQILMPFKAILLLVAISGISLTMHAQVTIGSGESPHNDALLDLKENNTGISTKGLLLPRVSLEATTSFSPLSAHIAGMAVYNIATAGDVTPGYYFNDGTRWIRSGDKNQFYMPSIILPTDPSTLPNSNYTYSGTTFSVNLYNLYKEQYELSSSATSQKSSGAPALKVFDANQLYYYITYFDNAVFSNVQISIAGVLTYQLASGYTISEKTFMNILFCEK</sequence>
<reference evidence="1 2" key="1">
    <citation type="submission" date="2020-08" db="EMBL/GenBank/DDBJ databases">
        <title>Genomic Encyclopedia of Type Strains, Phase IV (KMG-IV): sequencing the most valuable type-strain genomes for metagenomic binning, comparative biology and taxonomic classification.</title>
        <authorList>
            <person name="Goeker M."/>
        </authorList>
    </citation>
    <scope>NUCLEOTIDE SEQUENCE [LARGE SCALE GENOMIC DNA]</scope>
    <source>
        <strain evidence="1 2">DSM 104969</strain>
    </source>
</reference>
<comment type="caution">
    <text evidence="1">The sequence shown here is derived from an EMBL/GenBank/DDBJ whole genome shotgun (WGS) entry which is preliminary data.</text>
</comment>
<keyword evidence="2" id="KW-1185">Reference proteome</keyword>
<evidence type="ECO:0000313" key="1">
    <source>
        <dbReference type="EMBL" id="MBB4036843.1"/>
    </source>
</evidence>
<dbReference type="EMBL" id="JACIEP010000009">
    <property type="protein sequence ID" value="MBB4036843.1"/>
    <property type="molecule type" value="Genomic_DNA"/>
</dbReference>
<dbReference type="RefSeq" id="WP_221233001.1">
    <property type="nucleotide sequence ID" value="NZ_JACIEP010000009.1"/>
</dbReference>
<gene>
    <name evidence="1" type="ORF">GGR21_002756</name>
</gene>
<name>A0A840CY50_9BACT</name>
<dbReference type="AlphaFoldDB" id="A0A840CY50"/>
<evidence type="ECO:0000313" key="2">
    <source>
        <dbReference type="Proteomes" id="UP000555103"/>
    </source>
</evidence>
<proteinExistence type="predicted"/>
<accession>A0A840CY50</accession>
<dbReference type="Proteomes" id="UP000555103">
    <property type="component" value="Unassembled WGS sequence"/>
</dbReference>
<protein>
    <submittedName>
        <fullName evidence="1">Uncharacterized protein</fullName>
    </submittedName>
</protein>
<organism evidence="1 2">
    <name type="scientific">Dysgonomonas hofstadii</name>
    <dbReference type="NCBI Taxonomy" id="637886"/>
    <lineage>
        <taxon>Bacteria</taxon>
        <taxon>Pseudomonadati</taxon>
        <taxon>Bacteroidota</taxon>
        <taxon>Bacteroidia</taxon>
        <taxon>Bacteroidales</taxon>
        <taxon>Dysgonomonadaceae</taxon>
        <taxon>Dysgonomonas</taxon>
    </lineage>
</organism>